<dbReference type="EMBL" id="RQGC01000002">
    <property type="protein sequence ID" value="TGL42637.1"/>
    <property type="molecule type" value="Genomic_DNA"/>
</dbReference>
<protein>
    <submittedName>
        <fullName evidence="1">DUF192 domain-containing protein</fullName>
    </submittedName>
</protein>
<dbReference type="Proteomes" id="UP000297273">
    <property type="component" value="Unassembled WGS sequence"/>
</dbReference>
<evidence type="ECO:0000313" key="4">
    <source>
        <dbReference type="Proteomes" id="UP000297946"/>
    </source>
</evidence>
<proteinExistence type="predicted"/>
<sequence>MKSLKLSLLFGCFLLPWAGWGEYNSPLYLEKTTIYVGEHPLLVEVANTEESRQRGLMFRKKLGENEGMLFIFPSEDHLTFWMKNTLIPLSIGYFNKDKRMTDTFEMLPNQTKTLYHSSERVMYAVEANKGWFAKHNLGKFSVLKVESRFVGK</sequence>
<reference evidence="3 4" key="2">
    <citation type="journal article" date="2019" name="PLoS Negl. Trop. Dis.">
        <title>Revisiting the worldwide diversity of Leptospira species in the environment.</title>
        <authorList>
            <person name="Vincent A.T."/>
            <person name="Schiettekatte O."/>
            <person name="Bourhy P."/>
            <person name="Veyrier F.J."/>
            <person name="Picardeau M."/>
        </authorList>
    </citation>
    <scope>NUCLEOTIDE SEQUENCE [LARGE SCALE GENOMIC DNA]</scope>
    <source>
        <strain evidence="3">201702690</strain>
        <strain evidence="1 4">SSW18</strain>
    </source>
</reference>
<comment type="caution">
    <text evidence="1">The sequence shown here is derived from an EMBL/GenBank/DDBJ whole genome shotgun (WGS) entry which is preliminary data.</text>
</comment>
<dbReference type="OrthoDB" id="5526466at2"/>
<reference evidence="2" key="1">
    <citation type="submission" date="2018-10" db="EMBL/GenBank/DDBJ databases">
        <authorList>
            <person name="Vincent A.T."/>
            <person name="Schiettekatte O."/>
            <person name="Bourhy P."/>
            <person name="Veyrier F.J."/>
            <person name="Picardeau M."/>
        </authorList>
    </citation>
    <scope>NUCLEOTIDE SEQUENCE</scope>
    <source>
        <strain evidence="2">201702690</strain>
    </source>
</reference>
<dbReference type="EMBL" id="RQER01000007">
    <property type="protein sequence ID" value="TGK00001.1"/>
    <property type="molecule type" value="Genomic_DNA"/>
</dbReference>
<gene>
    <name evidence="1" type="ORF">EHO57_11920</name>
    <name evidence="2" type="ORF">EHQ53_04055</name>
</gene>
<dbReference type="Proteomes" id="UP000297946">
    <property type="component" value="Unassembled WGS sequence"/>
</dbReference>
<dbReference type="AlphaFoldDB" id="A0A5F1ZW47"/>
<dbReference type="Pfam" id="PF02643">
    <property type="entry name" value="DUF192"/>
    <property type="match status" value="1"/>
</dbReference>
<evidence type="ECO:0000313" key="2">
    <source>
        <dbReference type="EMBL" id="TGL42637.1"/>
    </source>
</evidence>
<dbReference type="InterPro" id="IPR038695">
    <property type="entry name" value="Saro_0823-like_sf"/>
</dbReference>
<evidence type="ECO:0000313" key="3">
    <source>
        <dbReference type="Proteomes" id="UP000297273"/>
    </source>
</evidence>
<accession>A0A5F1ZW47</accession>
<keyword evidence="3" id="KW-1185">Reference proteome</keyword>
<name>A0A5F1ZW47_9LEPT</name>
<dbReference type="InterPro" id="IPR003795">
    <property type="entry name" value="DUF192"/>
</dbReference>
<dbReference type="PANTHER" id="PTHR37953:SF1">
    <property type="entry name" value="UPF0127 PROTEIN MJ1496"/>
    <property type="match status" value="1"/>
</dbReference>
<dbReference type="Gene3D" id="2.60.120.1140">
    <property type="entry name" value="Protein of unknown function DUF192"/>
    <property type="match status" value="1"/>
</dbReference>
<organism evidence="1 4">
    <name type="scientific">Leptospira langatensis</name>
    <dbReference type="NCBI Taxonomy" id="2484983"/>
    <lineage>
        <taxon>Bacteria</taxon>
        <taxon>Pseudomonadati</taxon>
        <taxon>Spirochaetota</taxon>
        <taxon>Spirochaetia</taxon>
        <taxon>Leptospirales</taxon>
        <taxon>Leptospiraceae</taxon>
        <taxon>Leptospira</taxon>
    </lineage>
</organism>
<dbReference type="PANTHER" id="PTHR37953">
    <property type="entry name" value="UPF0127 PROTEIN MJ1496"/>
    <property type="match status" value="1"/>
</dbReference>
<dbReference type="RefSeq" id="WP_135643393.1">
    <property type="nucleotide sequence ID" value="NZ_RQER01000007.1"/>
</dbReference>
<evidence type="ECO:0000313" key="1">
    <source>
        <dbReference type="EMBL" id="TGK00001.1"/>
    </source>
</evidence>